<evidence type="ECO:0000259" key="2">
    <source>
        <dbReference type="Pfam" id="PF00668"/>
    </source>
</evidence>
<dbReference type="Pfam" id="PF00501">
    <property type="entry name" value="AMP-binding"/>
    <property type="match status" value="1"/>
</dbReference>
<dbReference type="Gene3D" id="3.30.559.10">
    <property type="entry name" value="Chloramphenicol acetyltransferase-like domain"/>
    <property type="match status" value="1"/>
</dbReference>
<dbReference type="Proteomes" id="UP000468531">
    <property type="component" value="Unassembled WGS sequence"/>
</dbReference>
<evidence type="ECO:0000313" key="4">
    <source>
        <dbReference type="Proteomes" id="UP000468531"/>
    </source>
</evidence>
<dbReference type="Pfam" id="PF00668">
    <property type="entry name" value="Condensation"/>
    <property type="match status" value="1"/>
</dbReference>
<keyword evidence="4" id="KW-1185">Reference proteome</keyword>
<dbReference type="PANTHER" id="PTHR45527:SF14">
    <property type="entry name" value="PLIPASTATIN SYNTHASE SUBUNIT B"/>
    <property type="match status" value="1"/>
</dbReference>
<organism evidence="3 4">
    <name type="scientific">Bradyrhizobium uaiense</name>
    <dbReference type="NCBI Taxonomy" id="2594946"/>
    <lineage>
        <taxon>Bacteria</taxon>
        <taxon>Pseudomonadati</taxon>
        <taxon>Pseudomonadota</taxon>
        <taxon>Alphaproteobacteria</taxon>
        <taxon>Hyphomicrobiales</taxon>
        <taxon>Nitrobacteraceae</taxon>
        <taxon>Bradyrhizobium</taxon>
    </lineage>
</organism>
<dbReference type="InterPro" id="IPR001242">
    <property type="entry name" value="Condensation_dom"/>
</dbReference>
<dbReference type="PANTHER" id="PTHR45527">
    <property type="entry name" value="NONRIBOSOMAL PEPTIDE SYNTHETASE"/>
    <property type="match status" value="1"/>
</dbReference>
<evidence type="ECO:0000313" key="3">
    <source>
        <dbReference type="EMBL" id="NEV03003.1"/>
    </source>
</evidence>
<accession>A0A6P1BZV7</accession>
<dbReference type="EMBL" id="VKHP01000576">
    <property type="protein sequence ID" value="NEV03003.1"/>
    <property type="molecule type" value="Genomic_DNA"/>
</dbReference>
<protein>
    <submittedName>
        <fullName evidence="3">AMP-binding protein</fullName>
    </submittedName>
</protein>
<dbReference type="AlphaFoldDB" id="A0A6P1BZV7"/>
<gene>
    <name evidence="3" type="ORF">FNJ47_46990</name>
</gene>
<feature type="non-terminal residue" evidence="3">
    <location>
        <position position="1"/>
    </location>
</feature>
<dbReference type="GO" id="GO:0043041">
    <property type="term" value="P:amino acid activation for nonribosomal peptide biosynthetic process"/>
    <property type="evidence" value="ECO:0007669"/>
    <property type="project" value="TreeGrafter"/>
</dbReference>
<feature type="domain" description="AMP-dependent synthetase/ligase" evidence="1">
    <location>
        <begin position="132"/>
        <end position="175"/>
    </location>
</feature>
<dbReference type="GO" id="GO:0031177">
    <property type="term" value="F:phosphopantetheine binding"/>
    <property type="evidence" value="ECO:0007669"/>
    <property type="project" value="TreeGrafter"/>
</dbReference>
<dbReference type="Gene3D" id="3.40.50.12780">
    <property type="entry name" value="N-terminal domain of ligase-like"/>
    <property type="match status" value="1"/>
</dbReference>
<reference evidence="3 4" key="1">
    <citation type="journal article" date="2020" name="Arch. Microbiol.">
        <title>Bradyrhizobium uaiense sp. nov., a new highly efficient cowpea symbiont.</title>
        <authorList>
            <person name="Cabral Michel D."/>
            <person name="Azarias Guimaraes A."/>
            <person name="Martins da Costa E."/>
            <person name="Soares de Carvalho T."/>
            <person name="Balsanelli E."/>
            <person name="Willems A."/>
            <person name="Maltempi de Souza E."/>
            <person name="de Souza Moreira F.M."/>
        </authorList>
    </citation>
    <scope>NUCLEOTIDE SEQUENCE [LARGE SCALE GENOMIC DNA]</scope>
    <source>
        <strain evidence="3 4">UFLA 03-164</strain>
    </source>
</reference>
<dbReference type="InterPro" id="IPR042099">
    <property type="entry name" value="ANL_N_sf"/>
</dbReference>
<dbReference type="GO" id="GO:0005829">
    <property type="term" value="C:cytosol"/>
    <property type="evidence" value="ECO:0007669"/>
    <property type="project" value="TreeGrafter"/>
</dbReference>
<dbReference type="InterPro" id="IPR023213">
    <property type="entry name" value="CAT-like_dom_sf"/>
</dbReference>
<name>A0A6P1BZV7_9BRAD</name>
<proteinExistence type="predicted"/>
<dbReference type="GO" id="GO:0003824">
    <property type="term" value="F:catalytic activity"/>
    <property type="evidence" value="ECO:0007669"/>
    <property type="project" value="InterPro"/>
</dbReference>
<evidence type="ECO:0000259" key="1">
    <source>
        <dbReference type="Pfam" id="PF00501"/>
    </source>
</evidence>
<feature type="domain" description="Condensation" evidence="2">
    <location>
        <begin position="4"/>
        <end position="111"/>
    </location>
</feature>
<feature type="non-terminal residue" evidence="3">
    <location>
        <position position="175"/>
    </location>
</feature>
<dbReference type="Gene3D" id="3.30.559.30">
    <property type="entry name" value="Nonribosomal peptide synthetase, condensation domain"/>
    <property type="match status" value="1"/>
</dbReference>
<dbReference type="GO" id="GO:0044550">
    <property type="term" value="P:secondary metabolite biosynthetic process"/>
    <property type="evidence" value="ECO:0007669"/>
    <property type="project" value="TreeGrafter"/>
</dbReference>
<sequence>VQPPRALDHTPLLQVMLAWENNGVGSLDLPGLNIEAASEEIDQIKFDLELSLGEHGEEIAGTLGYATALFDQATIERQRGYLLALLRAMAADADQVVGRIDILPVDERSYLLEELNRTAASYPSERCIHELFEAQVQKAPEAVALVCEDERLSYGELNAQANRLAHHLIALGVKP</sequence>
<dbReference type="InterPro" id="IPR000873">
    <property type="entry name" value="AMP-dep_synth/lig_dom"/>
</dbReference>
<dbReference type="SUPFAM" id="SSF52777">
    <property type="entry name" value="CoA-dependent acyltransferases"/>
    <property type="match status" value="1"/>
</dbReference>
<dbReference type="SUPFAM" id="SSF56801">
    <property type="entry name" value="Acetyl-CoA synthetase-like"/>
    <property type="match status" value="1"/>
</dbReference>
<comment type="caution">
    <text evidence="3">The sequence shown here is derived from an EMBL/GenBank/DDBJ whole genome shotgun (WGS) entry which is preliminary data.</text>
</comment>